<sequence length="211" mass="23770">MPAERNTNLYTPRGPPNMAQRFTTPTRDDVNPFLTNTPVPPGLLFHQCNNLASPQTPSCPGNEELARRAVDISTTYLTTKEGIEAYNRTLLAWESQHSPAHEVDFVTPPYPLTPGTVNIRSKECFRCGQKGHYSRECQVEEARQVNPREQHWRAKIGRLLYMTKKLTDTAGISQINATEDIPLPYELTIYDAASLNFEDYDDSGNGQESRA</sequence>
<evidence type="ECO:0000256" key="2">
    <source>
        <dbReference type="PROSITE-ProRule" id="PRU00047"/>
    </source>
</evidence>
<evidence type="ECO:0000259" key="3">
    <source>
        <dbReference type="PROSITE" id="PS50158"/>
    </source>
</evidence>
<keyword evidence="5" id="KW-1185">Reference proteome</keyword>
<dbReference type="GO" id="GO:0006397">
    <property type="term" value="P:mRNA processing"/>
    <property type="evidence" value="ECO:0007669"/>
    <property type="project" value="UniProtKB-KW"/>
</dbReference>
<evidence type="ECO:0000313" key="5">
    <source>
        <dbReference type="Proteomes" id="UP000076154"/>
    </source>
</evidence>
<dbReference type="OrthoDB" id="2974043at2759"/>
<dbReference type="InterPro" id="IPR036875">
    <property type="entry name" value="Znf_CCHC_sf"/>
</dbReference>
<dbReference type="Proteomes" id="UP000076154">
    <property type="component" value="Unassembled WGS sequence"/>
</dbReference>
<dbReference type="InterPro" id="IPR001878">
    <property type="entry name" value="Znf_CCHC"/>
</dbReference>
<keyword evidence="2" id="KW-0863">Zinc-finger</keyword>
<keyword evidence="1" id="KW-0507">mRNA processing</keyword>
<evidence type="ECO:0000256" key="1">
    <source>
        <dbReference type="ARBA" id="ARBA00022664"/>
    </source>
</evidence>
<protein>
    <recommendedName>
        <fullName evidence="3">CCHC-type domain-containing protein</fullName>
    </recommendedName>
</protein>
<dbReference type="GO" id="GO:0003676">
    <property type="term" value="F:nucleic acid binding"/>
    <property type="evidence" value="ECO:0007669"/>
    <property type="project" value="InterPro"/>
</dbReference>
<dbReference type="SUPFAM" id="SSF57756">
    <property type="entry name" value="Retrovirus zinc finger-like domains"/>
    <property type="match status" value="1"/>
</dbReference>
<keyword evidence="2" id="KW-0862">Zinc</keyword>
<proteinExistence type="predicted"/>
<dbReference type="AlphaFoldDB" id="A0A369KG05"/>
<dbReference type="Pfam" id="PF00098">
    <property type="entry name" value="zf-CCHC"/>
    <property type="match status" value="1"/>
</dbReference>
<evidence type="ECO:0000313" key="4">
    <source>
        <dbReference type="EMBL" id="RDB30713.1"/>
    </source>
</evidence>
<dbReference type="SMART" id="SM00343">
    <property type="entry name" value="ZnF_C2HC"/>
    <property type="match status" value="1"/>
</dbReference>
<feature type="domain" description="CCHC-type" evidence="3">
    <location>
        <begin position="124"/>
        <end position="137"/>
    </location>
</feature>
<organism evidence="4 5">
    <name type="scientific">Hypsizygus marmoreus</name>
    <name type="common">White beech mushroom</name>
    <name type="synonym">Agaricus marmoreus</name>
    <dbReference type="NCBI Taxonomy" id="39966"/>
    <lineage>
        <taxon>Eukaryota</taxon>
        <taxon>Fungi</taxon>
        <taxon>Dikarya</taxon>
        <taxon>Basidiomycota</taxon>
        <taxon>Agaricomycotina</taxon>
        <taxon>Agaricomycetes</taxon>
        <taxon>Agaricomycetidae</taxon>
        <taxon>Agaricales</taxon>
        <taxon>Tricholomatineae</taxon>
        <taxon>Lyophyllaceae</taxon>
        <taxon>Hypsizygus</taxon>
    </lineage>
</organism>
<reference evidence="4" key="1">
    <citation type="submission" date="2018-04" db="EMBL/GenBank/DDBJ databases">
        <title>Whole genome sequencing of Hypsizygus marmoreus.</title>
        <authorList>
            <person name="Choi I.-G."/>
            <person name="Min B."/>
            <person name="Kim J.-G."/>
            <person name="Kim S."/>
            <person name="Oh Y.-L."/>
            <person name="Kong W.-S."/>
            <person name="Park H."/>
            <person name="Jeong J."/>
            <person name="Song E.-S."/>
        </authorList>
    </citation>
    <scope>NUCLEOTIDE SEQUENCE [LARGE SCALE GENOMIC DNA]</scope>
    <source>
        <strain evidence="4">51987-8</strain>
    </source>
</reference>
<name>A0A369KG05_HYPMA</name>
<gene>
    <name evidence="4" type="ORF">Hypma_006002</name>
</gene>
<keyword evidence="2" id="KW-0479">Metal-binding</keyword>
<dbReference type="InParanoid" id="A0A369KG05"/>
<dbReference type="GO" id="GO:0008270">
    <property type="term" value="F:zinc ion binding"/>
    <property type="evidence" value="ECO:0007669"/>
    <property type="project" value="UniProtKB-KW"/>
</dbReference>
<dbReference type="EMBL" id="LUEZ02000004">
    <property type="protein sequence ID" value="RDB30713.1"/>
    <property type="molecule type" value="Genomic_DNA"/>
</dbReference>
<dbReference type="PROSITE" id="PS50158">
    <property type="entry name" value="ZF_CCHC"/>
    <property type="match status" value="1"/>
</dbReference>
<dbReference type="Gene3D" id="4.10.60.10">
    <property type="entry name" value="Zinc finger, CCHC-type"/>
    <property type="match status" value="1"/>
</dbReference>
<comment type="caution">
    <text evidence="4">The sequence shown here is derived from an EMBL/GenBank/DDBJ whole genome shotgun (WGS) entry which is preliminary data.</text>
</comment>
<accession>A0A369KG05</accession>